<gene>
    <name evidence="2" type="ORF">NMP03_10425</name>
</gene>
<dbReference type="EMBL" id="CP101740">
    <property type="protein sequence ID" value="UUL81616.1"/>
    <property type="molecule type" value="Genomic_DNA"/>
</dbReference>
<reference evidence="2" key="1">
    <citation type="submission" date="2022-07" db="EMBL/GenBank/DDBJ databases">
        <title>Sphingomonas sp. nov., a novel bacterium isolated from the north slope of the Mount Everest.</title>
        <authorList>
            <person name="Cui X."/>
            <person name="Liu Y."/>
        </authorList>
    </citation>
    <scope>NUCLEOTIDE SEQUENCE</scope>
    <source>
        <strain evidence="2">S5-59</strain>
    </source>
</reference>
<name>A0ABY5LA82_9SPHN</name>
<dbReference type="Gene3D" id="2.40.10.220">
    <property type="entry name" value="predicted glycosyltransferase like domains"/>
    <property type="match status" value="1"/>
</dbReference>
<protein>
    <submittedName>
        <fullName evidence="2">PilZ domain-containing protein</fullName>
    </submittedName>
</protein>
<evidence type="ECO:0000313" key="2">
    <source>
        <dbReference type="EMBL" id="UUL81616.1"/>
    </source>
</evidence>
<dbReference type="Proteomes" id="UP001058533">
    <property type="component" value="Chromosome"/>
</dbReference>
<feature type="domain" description="PilZ" evidence="1">
    <location>
        <begin position="19"/>
        <end position="100"/>
    </location>
</feature>
<dbReference type="SUPFAM" id="SSF141371">
    <property type="entry name" value="PilZ domain-like"/>
    <property type="match status" value="1"/>
</dbReference>
<dbReference type="InterPro" id="IPR009875">
    <property type="entry name" value="PilZ_domain"/>
</dbReference>
<sequence>MQFAATLYLEADEGSRVAARRPVDHESTLRDHSGTPHSVKVTNLSVSGCFVETSLTLEIGQPIRIGIAGVGAIPSHVVRRQGSGFGCEFDTPLSDAQVEHAFTESTVVHHPAIGVGPLPAGNDGEDIDIGRWPGAVRVGLLVGLATAAWGLVLAFTI</sequence>
<organism evidence="2 3">
    <name type="scientific">Sphingomonas qomolangmaensis</name>
    <dbReference type="NCBI Taxonomy" id="2918765"/>
    <lineage>
        <taxon>Bacteria</taxon>
        <taxon>Pseudomonadati</taxon>
        <taxon>Pseudomonadota</taxon>
        <taxon>Alphaproteobacteria</taxon>
        <taxon>Sphingomonadales</taxon>
        <taxon>Sphingomonadaceae</taxon>
        <taxon>Sphingomonas</taxon>
    </lineage>
</organism>
<dbReference type="Pfam" id="PF07238">
    <property type="entry name" value="PilZ"/>
    <property type="match status" value="1"/>
</dbReference>
<proteinExistence type="predicted"/>
<accession>A0ABY5LA82</accession>
<evidence type="ECO:0000259" key="1">
    <source>
        <dbReference type="Pfam" id="PF07238"/>
    </source>
</evidence>
<dbReference type="RefSeq" id="WP_256505306.1">
    <property type="nucleotide sequence ID" value="NZ_CP101740.1"/>
</dbReference>
<evidence type="ECO:0000313" key="3">
    <source>
        <dbReference type="Proteomes" id="UP001058533"/>
    </source>
</evidence>
<keyword evidence="3" id="KW-1185">Reference proteome</keyword>